<comment type="subcellular location">
    <subcellularLocation>
        <location evidence="1">Cell inner membrane</location>
        <topology evidence="1">Multi-pass membrane protein</topology>
    </subcellularLocation>
    <subcellularLocation>
        <location evidence="9">Cell membrane</location>
        <topology evidence="9">Multi-pass membrane protein</topology>
    </subcellularLocation>
</comment>
<dbReference type="InterPro" id="IPR001992">
    <property type="entry name" value="T2SS_GspF/T4SS_PilC_CS"/>
</dbReference>
<dbReference type="AlphaFoldDB" id="A0A1M6F0U9"/>
<comment type="similarity">
    <text evidence="2 9">Belongs to the GSP F family.</text>
</comment>
<evidence type="ECO:0000256" key="5">
    <source>
        <dbReference type="ARBA" id="ARBA00022519"/>
    </source>
</evidence>
<evidence type="ECO:0000256" key="9">
    <source>
        <dbReference type="RuleBase" id="RU003923"/>
    </source>
</evidence>
<dbReference type="Proteomes" id="UP000184241">
    <property type="component" value="Unassembled WGS sequence"/>
</dbReference>
<feature type="transmembrane region" description="Helical" evidence="10">
    <location>
        <begin position="373"/>
        <end position="391"/>
    </location>
</feature>
<dbReference type="Pfam" id="PF00482">
    <property type="entry name" value="T2SSF"/>
    <property type="match status" value="2"/>
</dbReference>
<dbReference type="PANTHER" id="PTHR30012:SF0">
    <property type="entry name" value="TYPE II SECRETION SYSTEM PROTEIN F-RELATED"/>
    <property type="match status" value="1"/>
</dbReference>
<sequence length="405" mass="45635">MAIYNYEARNLQGNKIKGSMEAISREDVIQSLRGREYYPVSVEEFVDRSALNIELFNKITTKDLSIFCRQFAFVLGSGTPIIRCLEICIEQSSNKKMREVLIRSKEQIQRGRSLSDCLKYEKDIPEMMINLIEAGEASGKLDKIIEDLAEYYDSLYKQEQKVKSALSYPKFVGAFAILIVAFLLIFVVPSFVENLVDIGGDIPTLTKIVMGLSKFLTRSWILVLLVAGAIYIIKKFMLDRDEAYIEKRDFNRLKIPVFGEINKQIVSARFAKTLSILISSGLGVIQSLEISAKVVGNLHIKNKLNLAKEDIKKGNAIGKTLEDMQLFPLMLTQMINLGEETGTLEEVLERTSKFYDGEVENATSKLVSSIEPMMIVILSAIVLIIVLSMILPLTSMMEGINNIQR</sequence>
<dbReference type="EMBL" id="FQXU01000025">
    <property type="protein sequence ID" value="SHI91358.1"/>
    <property type="molecule type" value="Genomic_DNA"/>
</dbReference>
<accession>A0A1M6F0U9</accession>
<evidence type="ECO:0000313" key="13">
    <source>
        <dbReference type="Proteomes" id="UP000184241"/>
    </source>
</evidence>
<dbReference type="InterPro" id="IPR003004">
    <property type="entry name" value="GspF/PilC"/>
</dbReference>
<keyword evidence="7 10" id="KW-1133">Transmembrane helix</keyword>
<evidence type="ECO:0000256" key="7">
    <source>
        <dbReference type="ARBA" id="ARBA00022989"/>
    </source>
</evidence>
<keyword evidence="4" id="KW-1003">Cell membrane</keyword>
<dbReference type="InterPro" id="IPR042094">
    <property type="entry name" value="T2SS_GspF_sf"/>
</dbReference>
<dbReference type="RefSeq" id="WP_073022813.1">
    <property type="nucleotide sequence ID" value="NZ_FQXU01000025.1"/>
</dbReference>
<evidence type="ECO:0000256" key="2">
    <source>
        <dbReference type="ARBA" id="ARBA00005745"/>
    </source>
</evidence>
<feature type="transmembrane region" description="Helical" evidence="10">
    <location>
        <begin position="171"/>
        <end position="192"/>
    </location>
</feature>
<keyword evidence="3 9" id="KW-0813">Transport</keyword>
<evidence type="ECO:0000256" key="6">
    <source>
        <dbReference type="ARBA" id="ARBA00022692"/>
    </source>
</evidence>
<feature type="domain" description="Type II secretion system protein GspF" evidence="11">
    <location>
        <begin position="270"/>
        <end position="392"/>
    </location>
</feature>
<evidence type="ECO:0000256" key="3">
    <source>
        <dbReference type="ARBA" id="ARBA00022448"/>
    </source>
</evidence>
<evidence type="ECO:0000256" key="8">
    <source>
        <dbReference type="ARBA" id="ARBA00023136"/>
    </source>
</evidence>
<dbReference type="FunFam" id="1.20.81.30:FF:000001">
    <property type="entry name" value="Type II secretion system protein F"/>
    <property type="match status" value="2"/>
</dbReference>
<gene>
    <name evidence="12" type="ORF">SAMN02745941_04552</name>
</gene>
<keyword evidence="5" id="KW-0997">Cell inner membrane</keyword>
<reference evidence="12 13" key="1">
    <citation type="submission" date="2016-11" db="EMBL/GenBank/DDBJ databases">
        <authorList>
            <person name="Jaros S."/>
            <person name="Januszkiewicz K."/>
            <person name="Wedrychowicz H."/>
        </authorList>
    </citation>
    <scope>NUCLEOTIDE SEQUENCE [LARGE SCALE GENOMIC DNA]</scope>
    <source>
        <strain evidence="12 13">DSM 6191</strain>
    </source>
</reference>
<keyword evidence="6 9" id="KW-0812">Transmembrane</keyword>
<dbReference type="GO" id="GO:0009306">
    <property type="term" value="P:protein secretion"/>
    <property type="evidence" value="ECO:0007669"/>
    <property type="project" value="InterPro"/>
</dbReference>
<dbReference type="Gene3D" id="1.20.81.30">
    <property type="entry name" value="Type II secretion system (T2SS), domain F"/>
    <property type="match status" value="2"/>
</dbReference>
<evidence type="ECO:0000313" key="12">
    <source>
        <dbReference type="EMBL" id="SHI91358.1"/>
    </source>
</evidence>
<dbReference type="PRINTS" id="PR00812">
    <property type="entry name" value="BCTERIALGSPF"/>
</dbReference>
<evidence type="ECO:0000259" key="11">
    <source>
        <dbReference type="Pfam" id="PF00482"/>
    </source>
</evidence>
<dbReference type="PANTHER" id="PTHR30012">
    <property type="entry name" value="GENERAL SECRETION PATHWAY PROTEIN"/>
    <property type="match status" value="1"/>
</dbReference>
<protein>
    <submittedName>
        <fullName evidence="12">Type IV pilus assembly protein PilC</fullName>
    </submittedName>
</protein>
<dbReference type="InterPro" id="IPR018076">
    <property type="entry name" value="T2SS_GspF_dom"/>
</dbReference>
<dbReference type="PROSITE" id="PS00874">
    <property type="entry name" value="T2SP_F"/>
    <property type="match status" value="1"/>
</dbReference>
<evidence type="ECO:0000256" key="4">
    <source>
        <dbReference type="ARBA" id="ARBA00022475"/>
    </source>
</evidence>
<keyword evidence="8 10" id="KW-0472">Membrane</keyword>
<evidence type="ECO:0000256" key="10">
    <source>
        <dbReference type="SAM" id="Phobius"/>
    </source>
</evidence>
<name>A0A1M6F0U9_9CLOT</name>
<feature type="domain" description="Type II secretion system protein GspF" evidence="11">
    <location>
        <begin position="67"/>
        <end position="189"/>
    </location>
</feature>
<organism evidence="12 13">
    <name type="scientific">Clostridium intestinale DSM 6191</name>
    <dbReference type="NCBI Taxonomy" id="1121320"/>
    <lineage>
        <taxon>Bacteria</taxon>
        <taxon>Bacillati</taxon>
        <taxon>Bacillota</taxon>
        <taxon>Clostridia</taxon>
        <taxon>Eubacteriales</taxon>
        <taxon>Clostridiaceae</taxon>
        <taxon>Clostridium</taxon>
    </lineage>
</organism>
<feature type="transmembrane region" description="Helical" evidence="10">
    <location>
        <begin position="212"/>
        <end position="233"/>
    </location>
</feature>
<dbReference type="GO" id="GO:0005886">
    <property type="term" value="C:plasma membrane"/>
    <property type="evidence" value="ECO:0007669"/>
    <property type="project" value="UniProtKB-SubCell"/>
</dbReference>
<evidence type="ECO:0000256" key="1">
    <source>
        <dbReference type="ARBA" id="ARBA00004429"/>
    </source>
</evidence>
<proteinExistence type="inferred from homology"/>